<evidence type="ECO:0000259" key="1">
    <source>
        <dbReference type="Pfam" id="PF02371"/>
    </source>
</evidence>
<accession>A0ABU8MYJ0</accession>
<reference evidence="2 3" key="1">
    <citation type="submission" date="2024-03" db="EMBL/GenBank/DDBJ databases">
        <title>Actinomycetospora sp. OC33-EN08, a novel actinomycete isolated from wild orchid (Aerides multiflora).</title>
        <authorList>
            <person name="Suriyachadkun C."/>
        </authorList>
    </citation>
    <scope>NUCLEOTIDE SEQUENCE [LARGE SCALE GENOMIC DNA]</scope>
    <source>
        <strain evidence="2 3">OC33-EN08</strain>
    </source>
</reference>
<comment type="caution">
    <text evidence="2">The sequence shown here is derived from an EMBL/GenBank/DDBJ whole genome shotgun (WGS) entry which is preliminary data.</text>
</comment>
<feature type="non-terminal residue" evidence="2">
    <location>
        <position position="1"/>
    </location>
</feature>
<dbReference type="InterPro" id="IPR047650">
    <property type="entry name" value="Transpos_IS110"/>
</dbReference>
<dbReference type="PANTHER" id="PTHR33055:SF3">
    <property type="entry name" value="PUTATIVE TRANSPOSASE FOR IS117-RELATED"/>
    <property type="match status" value="1"/>
</dbReference>
<keyword evidence="3" id="KW-1185">Reference proteome</keyword>
<evidence type="ECO:0000313" key="2">
    <source>
        <dbReference type="EMBL" id="MEJ2871993.1"/>
    </source>
</evidence>
<dbReference type="PANTHER" id="PTHR33055">
    <property type="entry name" value="TRANSPOSASE FOR INSERTION SEQUENCE ELEMENT IS1111A"/>
    <property type="match status" value="1"/>
</dbReference>
<dbReference type="RefSeq" id="WP_337698573.1">
    <property type="nucleotide sequence ID" value="NZ_JBBEGN010000049.1"/>
</dbReference>
<evidence type="ECO:0000313" key="3">
    <source>
        <dbReference type="Proteomes" id="UP001385809"/>
    </source>
</evidence>
<organism evidence="2 3">
    <name type="scientific">Actinomycetospora aurantiaca</name>
    <dbReference type="NCBI Taxonomy" id="3129233"/>
    <lineage>
        <taxon>Bacteria</taxon>
        <taxon>Bacillati</taxon>
        <taxon>Actinomycetota</taxon>
        <taxon>Actinomycetes</taxon>
        <taxon>Pseudonocardiales</taxon>
        <taxon>Pseudonocardiaceae</taxon>
        <taxon>Actinomycetospora</taxon>
    </lineage>
</organism>
<dbReference type="InterPro" id="IPR003346">
    <property type="entry name" value="Transposase_20"/>
</dbReference>
<dbReference type="Proteomes" id="UP001385809">
    <property type="component" value="Unassembled WGS sequence"/>
</dbReference>
<feature type="domain" description="Transposase IS116/IS110/IS902 C-terminal" evidence="1">
    <location>
        <begin position="60"/>
        <end position="142"/>
    </location>
</feature>
<dbReference type="Pfam" id="PF02371">
    <property type="entry name" value="Transposase_20"/>
    <property type="match status" value="1"/>
</dbReference>
<proteinExistence type="predicted"/>
<sequence length="194" mass="21334">RAKAAGIRLAATQLLALHHARRGWEQRMAELLLGGPRSGRDRTVSDPDPGKALPGGDIYLSFPGLGDRLAARVAGEIGEHIDQFPTPNALQCYAGQAPVTRRSGKSAFVVSRRLAHNRHLGDAVHIWAFCSITKSVWAREYYDAKIAAKKGHHAALRALANRWIEILWHCLTNGTHYDEATHLANRQRALKTAA</sequence>
<dbReference type="EMBL" id="JBBEGN010000049">
    <property type="protein sequence ID" value="MEJ2871993.1"/>
    <property type="molecule type" value="Genomic_DNA"/>
</dbReference>
<protein>
    <submittedName>
        <fullName evidence="2">Transposase</fullName>
    </submittedName>
</protein>
<gene>
    <name evidence="2" type="ORF">WCD74_29850</name>
</gene>
<name>A0ABU8MYJ0_9PSEU</name>